<dbReference type="OrthoDB" id="129807at2"/>
<evidence type="ECO:0000256" key="1">
    <source>
        <dbReference type="SAM" id="MobiDB-lite"/>
    </source>
</evidence>
<dbReference type="HOGENOM" id="CLU_1324755_0_0_0"/>
<dbReference type="AlphaFoldDB" id="A0A068NVH6"/>
<keyword evidence="2" id="KW-0812">Transmembrane</keyword>
<gene>
    <name evidence="3" type="ORF">OP10G_2186</name>
</gene>
<evidence type="ECO:0000313" key="4">
    <source>
        <dbReference type="Proteomes" id="UP000027982"/>
    </source>
</evidence>
<sequence>MHTNEPREDPLVELGYEIRDVDYPKTRKAIIYFLSFGAFCAVVGWFIYANRFWIFRVTDTRVGPHEALARRIPQDPNPLLQDNVGSKVDISDFRKEESAKLNTTGYMDKALTRVHIPIDRAIDLIAQRGIVPTNRTVPAVSKGNTTNQNQMPTGVQTQTPTEKPGQPGVPGIVQPPAPLGGGTSSEGIVHLSSPNGSPKTAPKRAGQ</sequence>
<feature type="compositionally biased region" description="Polar residues" evidence="1">
    <location>
        <begin position="142"/>
        <end position="161"/>
    </location>
</feature>
<reference evidence="3 4" key="1">
    <citation type="journal article" date="2014" name="PLoS ONE">
        <title>The first complete genome sequence of the class fimbriimonadia in the phylum armatimonadetes.</title>
        <authorList>
            <person name="Hu Z.Y."/>
            <person name="Wang Y.Z."/>
            <person name="Im W.T."/>
            <person name="Wang S.Y."/>
            <person name="Zhao G.P."/>
            <person name="Zheng H.J."/>
            <person name="Quan Z.X."/>
        </authorList>
    </citation>
    <scope>NUCLEOTIDE SEQUENCE [LARGE SCALE GENOMIC DNA]</scope>
    <source>
        <strain evidence="3">Gsoil 348</strain>
    </source>
</reference>
<dbReference type="RefSeq" id="WP_025225880.1">
    <property type="nucleotide sequence ID" value="NZ_CP007139.1"/>
</dbReference>
<dbReference type="KEGG" id="fgi:OP10G_2186"/>
<organism evidence="3 4">
    <name type="scientific">Fimbriimonas ginsengisoli Gsoil 348</name>
    <dbReference type="NCBI Taxonomy" id="661478"/>
    <lineage>
        <taxon>Bacteria</taxon>
        <taxon>Bacillati</taxon>
        <taxon>Armatimonadota</taxon>
        <taxon>Fimbriimonadia</taxon>
        <taxon>Fimbriimonadales</taxon>
        <taxon>Fimbriimonadaceae</taxon>
        <taxon>Fimbriimonas</taxon>
    </lineage>
</organism>
<keyword evidence="2" id="KW-1133">Transmembrane helix</keyword>
<feature type="transmembrane region" description="Helical" evidence="2">
    <location>
        <begin position="29"/>
        <end position="48"/>
    </location>
</feature>
<protein>
    <submittedName>
        <fullName evidence="3">Uncharacterized protein</fullName>
    </submittedName>
</protein>
<keyword evidence="2" id="KW-0472">Membrane</keyword>
<evidence type="ECO:0000313" key="3">
    <source>
        <dbReference type="EMBL" id="AIE85554.1"/>
    </source>
</evidence>
<evidence type="ECO:0000256" key="2">
    <source>
        <dbReference type="SAM" id="Phobius"/>
    </source>
</evidence>
<proteinExistence type="predicted"/>
<name>A0A068NVH6_FIMGI</name>
<feature type="region of interest" description="Disordered" evidence="1">
    <location>
        <begin position="136"/>
        <end position="207"/>
    </location>
</feature>
<dbReference type="STRING" id="661478.OP10G_2186"/>
<accession>A0A068NVH6</accession>
<dbReference type="EMBL" id="CP007139">
    <property type="protein sequence ID" value="AIE85554.1"/>
    <property type="molecule type" value="Genomic_DNA"/>
</dbReference>
<keyword evidence="4" id="KW-1185">Reference proteome</keyword>
<dbReference type="Proteomes" id="UP000027982">
    <property type="component" value="Chromosome"/>
</dbReference>